<dbReference type="Proteomes" id="UP001524383">
    <property type="component" value="Unassembled WGS sequence"/>
</dbReference>
<dbReference type="PANTHER" id="PTHR43687">
    <property type="entry name" value="ADENYLYLSULFATE REDUCTASE, BETA SUBUNIT"/>
    <property type="match status" value="1"/>
</dbReference>
<gene>
    <name evidence="6" type="ORF">FTO68_00615</name>
</gene>
<keyword evidence="2" id="KW-0479">Metal-binding</keyword>
<evidence type="ECO:0000256" key="3">
    <source>
        <dbReference type="ARBA" id="ARBA00023004"/>
    </source>
</evidence>
<keyword evidence="1" id="KW-0004">4Fe-4S</keyword>
<dbReference type="InterPro" id="IPR017900">
    <property type="entry name" value="4Fe4S_Fe_S_CS"/>
</dbReference>
<sequence>MAVKVWFVSSEAGCCGESLQGKVLRLLDAAGLKDIIPKQVLVAVKTHFGEEGCDSFVSPLYIRQVVTKVKEAGGVPFVTDTNTLYRGMRHDAVSHLALAIRHGFGSEVIGAPVFIADGLRSKNDVVIEIPGVHLKETRIAAGIADADALIVVSHVKGHAVAGFGGAIKNLAMGCASAAGKREQHRAMPAIVREDDCEGCGGCVSSCPEKAITFEGAAHVDPDNCIGCGICVLTCPESAIYFDYERDAAHLSERLAEYALGAASLFPEKVLYLNFLLRITPDCDCAPFSDRPIVPDIGILASADPVAIDAASLDLIDGQQGFAGTRLATHHAPGEDKFAGVWPEIPIRTQISHGERIGLGTSEYELIRI</sequence>
<dbReference type="RefSeq" id="WP_255331405.1">
    <property type="nucleotide sequence ID" value="NZ_VOTZ01000001.1"/>
</dbReference>
<dbReference type="Pfam" id="PF04015">
    <property type="entry name" value="DUF362"/>
    <property type="match status" value="1"/>
</dbReference>
<evidence type="ECO:0000313" key="7">
    <source>
        <dbReference type="Proteomes" id="UP001524383"/>
    </source>
</evidence>
<feature type="domain" description="4Fe-4S ferredoxin-type" evidence="5">
    <location>
        <begin position="215"/>
        <end position="244"/>
    </location>
</feature>
<dbReference type="Gene3D" id="3.30.70.20">
    <property type="match status" value="1"/>
</dbReference>
<dbReference type="InterPro" id="IPR050572">
    <property type="entry name" value="Fe-S_Ferredoxin"/>
</dbReference>
<dbReference type="InterPro" id="IPR007160">
    <property type="entry name" value="DUF362"/>
</dbReference>
<dbReference type="GO" id="GO:0046872">
    <property type="term" value="F:metal ion binding"/>
    <property type="evidence" value="ECO:0007669"/>
    <property type="project" value="UniProtKB-KW"/>
</dbReference>
<dbReference type="InterPro" id="IPR017896">
    <property type="entry name" value="4Fe4S_Fe-S-bd"/>
</dbReference>
<name>A0ABD4TIB9_9EURY</name>
<evidence type="ECO:0000256" key="2">
    <source>
        <dbReference type="ARBA" id="ARBA00022723"/>
    </source>
</evidence>
<dbReference type="PROSITE" id="PS51379">
    <property type="entry name" value="4FE4S_FER_2"/>
    <property type="match status" value="2"/>
</dbReference>
<accession>A0ABD4TIB9</accession>
<evidence type="ECO:0000259" key="5">
    <source>
        <dbReference type="PROSITE" id="PS51379"/>
    </source>
</evidence>
<dbReference type="Gene3D" id="3.40.50.11440">
    <property type="match status" value="1"/>
</dbReference>
<comment type="caution">
    <text evidence="6">The sequence shown here is derived from an EMBL/GenBank/DDBJ whole genome shotgun (WGS) entry which is preliminary data.</text>
</comment>
<dbReference type="EMBL" id="VOTZ01000001">
    <property type="protein sequence ID" value="MCQ1537498.1"/>
    <property type="molecule type" value="Genomic_DNA"/>
</dbReference>
<protein>
    <submittedName>
        <fullName evidence="6">DUF362 domain-containing protein</fullName>
    </submittedName>
</protein>
<proteinExistence type="predicted"/>
<feature type="domain" description="4Fe-4S ferredoxin-type" evidence="5">
    <location>
        <begin position="187"/>
        <end position="214"/>
    </location>
</feature>
<evidence type="ECO:0000256" key="1">
    <source>
        <dbReference type="ARBA" id="ARBA00022485"/>
    </source>
</evidence>
<organism evidence="6 7">
    <name type="scientific">Methanocalculus taiwanensis</name>
    <dbReference type="NCBI Taxonomy" id="106207"/>
    <lineage>
        <taxon>Archaea</taxon>
        <taxon>Methanobacteriati</taxon>
        <taxon>Methanobacteriota</taxon>
        <taxon>Stenosarchaea group</taxon>
        <taxon>Methanomicrobia</taxon>
        <taxon>Methanomicrobiales</taxon>
        <taxon>Methanocalculaceae</taxon>
        <taxon>Methanocalculus</taxon>
    </lineage>
</organism>
<keyword evidence="3" id="KW-0408">Iron</keyword>
<evidence type="ECO:0000256" key="4">
    <source>
        <dbReference type="ARBA" id="ARBA00023014"/>
    </source>
</evidence>
<dbReference type="Pfam" id="PF12838">
    <property type="entry name" value="Fer4_7"/>
    <property type="match status" value="1"/>
</dbReference>
<dbReference type="GO" id="GO:0051539">
    <property type="term" value="F:4 iron, 4 sulfur cluster binding"/>
    <property type="evidence" value="ECO:0007669"/>
    <property type="project" value="UniProtKB-KW"/>
</dbReference>
<dbReference type="SUPFAM" id="SSF54862">
    <property type="entry name" value="4Fe-4S ferredoxins"/>
    <property type="match status" value="1"/>
</dbReference>
<dbReference type="AlphaFoldDB" id="A0ABD4TIB9"/>
<dbReference type="PROSITE" id="PS00198">
    <property type="entry name" value="4FE4S_FER_1"/>
    <property type="match status" value="1"/>
</dbReference>
<dbReference type="PANTHER" id="PTHR43687:SF1">
    <property type="entry name" value="FERREDOXIN III"/>
    <property type="match status" value="1"/>
</dbReference>
<dbReference type="GO" id="GO:0016491">
    <property type="term" value="F:oxidoreductase activity"/>
    <property type="evidence" value="ECO:0007669"/>
    <property type="project" value="UniProtKB-ARBA"/>
</dbReference>
<keyword evidence="7" id="KW-1185">Reference proteome</keyword>
<reference evidence="6 7" key="1">
    <citation type="submission" date="2019-08" db="EMBL/GenBank/DDBJ databases">
        <authorList>
            <person name="Chen S.-C."/>
            <person name="Lai M.-C."/>
            <person name="You Y.-T."/>
        </authorList>
    </citation>
    <scope>NUCLEOTIDE SEQUENCE [LARGE SCALE GENOMIC DNA]</scope>
    <source>
        <strain evidence="6 7">P2F9704a</strain>
    </source>
</reference>
<keyword evidence="4" id="KW-0411">Iron-sulfur</keyword>
<evidence type="ECO:0000313" key="6">
    <source>
        <dbReference type="EMBL" id="MCQ1537498.1"/>
    </source>
</evidence>